<dbReference type="PROSITE" id="PS00019">
    <property type="entry name" value="ACTININ_1"/>
    <property type="match status" value="1"/>
</dbReference>
<comment type="caution">
    <text evidence="7">The sequence shown here is derived from an EMBL/GenBank/DDBJ whole genome shotgun (WGS) entry which is preliminary data.</text>
</comment>
<dbReference type="SMART" id="SM00557">
    <property type="entry name" value="IG_FLMN"/>
    <property type="match status" value="1"/>
</dbReference>
<evidence type="ECO:0000256" key="2">
    <source>
        <dbReference type="ARBA" id="ARBA00022737"/>
    </source>
</evidence>
<evidence type="ECO:0000256" key="5">
    <source>
        <dbReference type="SAM" id="MobiDB-lite"/>
    </source>
</evidence>
<proteinExistence type="inferred from homology"/>
<evidence type="ECO:0000313" key="7">
    <source>
        <dbReference type="EMBL" id="KAL3308086.1"/>
    </source>
</evidence>
<keyword evidence="2" id="KW-0677">Repeat</keyword>
<dbReference type="Pfam" id="PF00307">
    <property type="entry name" value="CH"/>
    <property type="match status" value="2"/>
</dbReference>
<dbReference type="GO" id="GO:0003779">
    <property type="term" value="F:actin binding"/>
    <property type="evidence" value="ECO:0007669"/>
    <property type="project" value="UniProtKB-KW"/>
</dbReference>
<dbReference type="InterPro" id="IPR001589">
    <property type="entry name" value="Actinin_actin-bd_CS"/>
</dbReference>
<dbReference type="PROSITE" id="PS50194">
    <property type="entry name" value="FILAMIN_REPEAT"/>
    <property type="match status" value="2"/>
</dbReference>
<dbReference type="Pfam" id="PF00630">
    <property type="entry name" value="Filamin"/>
    <property type="match status" value="1"/>
</dbReference>
<dbReference type="PANTHER" id="PTHR38537">
    <property type="entry name" value="JITTERBUG, ISOFORM N"/>
    <property type="match status" value="1"/>
</dbReference>
<dbReference type="InterPro" id="IPR014756">
    <property type="entry name" value="Ig_E-set"/>
</dbReference>
<dbReference type="InterPro" id="IPR001298">
    <property type="entry name" value="Filamin/ABP280_rpt"/>
</dbReference>
<dbReference type="AlphaFoldDB" id="A0ABD2PKP9"/>
<evidence type="ECO:0000256" key="4">
    <source>
        <dbReference type="PROSITE-ProRule" id="PRU00087"/>
    </source>
</evidence>
<dbReference type="FunFam" id="1.10.418.10:FF:000006">
    <property type="entry name" value="Filamin-B isoform A"/>
    <property type="match status" value="1"/>
</dbReference>
<dbReference type="InterPro" id="IPR044801">
    <property type="entry name" value="Filamin"/>
</dbReference>
<keyword evidence="3" id="KW-0009">Actin-binding</keyword>
<feature type="repeat" description="Filamin" evidence="4">
    <location>
        <begin position="428"/>
        <end position="461"/>
    </location>
</feature>
<evidence type="ECO:0000259" key="6">
    <source>
        <dbReference type="PROSITE" id="PS50021"/>
    </source>
</evidence>
<feature type="compositionally biased region" description="Acidic residues" evidence="5">
    <location>
        <begin position="1"/>
        <end position="27"/>
    </location>
</feature>
<organism evidence="7 8">
    <name type="scientific">Cichlidogyrus casuarinus</name>
    <dbReference type="NCBI Taxonomy" id="1844966"/>
    <lineage>
        <taxon>Eukaryota</taxon>
        <taxon>Metazoa</taxon>
        <taxon>Spiralia</taxon>
        <taxon>Lophotrochozoa</taxon>
        <taxon>Platyhelminthes</taxon>
        <taxon>Monogenea</taxon>
        <taxon>Monopisthocotylea</taxon>
        <taxon>Dactylogyridea</taxon>
        <taxon>Ancyrocephalidae</taxon>
        <taxon>Cichlidogyrus</taxon>
    </lineage>
</organism>
<dbReference type="PROSITE" id="PS00020">
    <property type="entry name" value="ACTININ_2"/>
    <property type="match status" value="1"/>
</dbReference>
<dbReference type="InterPro" id="IPR036872">
    <property type="entry name" value="CH_dom_sf"/>
</dbReference>
<evidence type="ECO:0000313" key="8">
    <source>
        <dbReference type="Proteomes" id="UP001626550"/>
    </source>
</evidence>
<dbReference type="InterPro" id="IPR001715">
    <property type="entry name" value="CH_dom"/>
</dbReference>
<gene>
    <name evidence="7" type="ORF">Ciccas_013387</name>
</gene>
<comment type="similarity">
    <text evidence="1">Belongs to the filamin family.</text>
</comment>
<feature type="domain" description="Calponin-homology (CH)" evidence="6">
    <location>
        <begin position="211"/>
        <end position="315"/>
    </location>
</feature>
<dbReference type="Gene3D" id="2.60.40.10">
    <property type="entry name" value="Immunoglobulins"/>
    <property type="match status" value="1"/>
</dbReference>
<dbReference type="SUPFAM" id="SSF81296">
    <property type="entry name" value="E set domains"/>
    <property type="match status" value="1"/>
</dbReference>
<dbReference type="CDD" id="cd21311">
    <property type="entry name" value="CH_dFLNA-like_rpt1"/>
    <property type="match status" value="1"/>
</dbReference>
<dbReference type="PROSITE" id="PS50021">
    <property type="entry name" value="CH"/>
    <property type="match status" value="2"/>
</dbReference>
<dbReference type="Proteomes" id="UP001626550">
    <property type="component" value="Unassembled WGS sequence"/>
</dbReference>
<protein>
    <recommendedName>
        <fullName evidence="6">Calponin-homology (CH) domain-containing protein</fullName>
    </recommendedName>
</protein>
<feature type="region of interest" description="Disordered" evidence="5">
    <location>
        <begin position="1"/>
        <end position="28"/>
    </location>
</feature>
<feature type="non-terminal residue" evidence="7">
    <location>
        <position position="461"/>
    </location>
</feature>
<accession>A0ABD2PKP9</accession>
<evidence type="ECO:0000256" key="1">
    <source>
        <dbReference type="ARBA" id="ARBA00009238"/>
    </source>
</evidence>
<dbReference type="SMART" id="SM00033">
    <property type="entry name" value="CH"/>
    <property type="match status" value="2"/>
</dbReference>
<dbReference type="InterPro" id="IPR013783">
    <property type="entry name" value="Ig-like_fold"/>
</dbReference>
<name>A0ABD2PKP9_9PLAT</name>
<feature type="region of interest" description="Disordered" evidence="5">
    <location>
        <begin position="192"/>
        <end position="215"/>
    </location>
</feature>
<keyword evidence="8" id="KW-1185">Reference proteome</keyword>
<evidence type="ECO:0000256" key="3">
    <source>
        <dbReference type="ARBA" id="ARBA00023203"/>
    </source>
</evidence>
<reference evidence="7 8" key="1">
    <citation type="submission" date="2024-11" db="EMBL/GenBank/DDBJ databases">
        <title>Adaptive evolution of stress response genes in parasites aligns with host niche diversity.</title>
        <authorList>
            <person name="Hahn C."/>
            <person name="Resl P."/>
        </authorList>
    </citation>
    <scope>NUCLEOTIDE SEQUENCE [LARGE SCALE GENOMIC DNA]</scope>
    <source>
        <strain evidence="7">EGGRZ-B1_66</strain>
        <tissue evidence="7">Body</tissue>
    </source>
</reference>
<sequence>MYQPTEDDFDYEDPDAGYVDEEDEENPVAERELAEDAEWKLIQKNTFTRWANEHLKEKNLFIDDLQFDLADGLKLIGLVEALSGQKFRHVNRKPSFRTQKLENVTTTLRFLEESEGLRLVNIDSTDIVDCRIKLILGLIWTLILHYSITMPLAGELDFGHTQGSAGSLWAERRIGWQSDKIKSLATKFNVPPDEAPVLKPRMPKTHTGQGPTPKQRLLSWINNKMPPDRQVRNFTSDWNDGIAIGGLVESCAPGLCPDWRQWQPKENLRNAKEAMDAAEQWLNVPQLIRPEEMINPRVDEKAMMTYLAQFPSARLNDGAPLRPKSNPDLVRAFGPGKFDYPRLELHGNTVGNPARFTIDAHSAGRGAVEVIVLNPKGQREPCEITANNDRYQVYSCAYVPTQEGEYRVIVKFASKEVLNSPFKVIVEGAAGDASKASASGPGLEPVGNHVNRRTFFNIFTA</sequence>
<dbReference type="PANTHER" id="PTHR38537:SF8">
    <property type="entry name" value="FILAMIN-A"/>
    <property type="match status" value="1"/>
</dbReference>
<feature type="domain" description="Calponin-homology (CH)" evidence="6">
    <location>
        <begin position="41"/>
        <end position="147"/>
    </location>
</feature>
<dbReference type="InterPro" id="IPR017868">
    <property type="entry name" value="Filamin/ABP280_repeat-like"/>
</dbReference>
<dbReference type="SUPFAM" id="SSF47576">
    <property type="entry name" value="Calponin-homology domain, CH-domain"/>
    <property type="match status" value="1"/>
</dbReference>
<feature type="repeat" description="Filamin" evidence="4">
    <location>
        <begin position="322"/>
        <end position="426"/>
    </location>
</feature>
<dbReference type="Gene3D" id="1.10.418.10">
    <property type="entry name" value="Calponin-like domain"/>
    <property type="match status" value="2"/>
</dbReference>
<dbReference type="EMBL" id="JBJKFK010005909">
    <property type="protein sequence ID" value="KAL3308086.1"/>
    <property type="molecule type" value="Genomic_DNA"/>
</dbReference>